<dbReference type="EMBL" id="HBEN01012819">
    <property type="protein sequence ID" value="CAD8448552.1"/>
    <property type="molecule type" value="Transcribed_RNA"/>
</dbReference>
<proteinExistence type="predicted"/>
<dbReference type="InterPro" id="IPR029164">
    <property type="entry name" value="PIG-Y"/>
</dbReference>
<gene>
    <name evidence="3" type="ORF">MSP1401_LOCUS10675</name>
    <name evidence="4" type="ORF">MSP1401_LOCUS10685</name>
</gene>
<accession>A0A6U0E805</accession>
<evidence type="ECO:0000256" key="2">
    <source>
        <dbReference type="SAM" id="Phobius"/>
    </source>
</evidence>
<dbReference type="AlphaFoldDB" id="A0A6U0E805"/>
<protein>
    <submittedName>
        <fullName evidence="4">Uncharacterized protein</fullName>
    </submittedName>
</protein>
<dbReference type="Pfam" id="PF15159">
    <property type="entry name" value="PIG-Y"/>
    <property type="match status" value="1"/>
</dbReference>
<feature type="transmembrane region" description="Helical" evidence="2">
    <location>
        <begin position="48"/>
        <end position="70"/>
    </location>
</feature>
<keyword evidence="2" id="KW-1133">Transmembrane helix</keyword>
<sequence>MAAAARRASPEKPSTTPTPGRGQKQVWIDDAAWNLEDRGSWVGRKVTGVSMVLASSAILYHATMAAVRFFESARDAEEEMSKSTYYALLVPVTLPATIAFVYLNWLSASFFKSA</sequence>
<feature type="transmembrane region" description="Helical" evidence="2">
    <location>
        <begin position="85"/>
        <end position="105"/>
    </location>
</feature>
<organism evidence="4">
    <name type="scientific">Micromonas pusilla</name>
    <name type="common">Picoplanktonic green alga</name>
    <name type="synonym">Chromulina pusilla</name>
    <dbReference type="NCBI Taxonomy" id="38833"/>
    <lineage>
        <taxon>Eukaryota</taxon>
        <taxon>Viridiplantae</taxon>
        <taxon>Chlorophyta</taxon>
        <taxon>Mamiellophyceae</taxon>
        <taxon>Mamiellales</taxon>
        <taxon>Mamiellaceae</taxon>
        <taxon>Micromonas</taxon>
    </lineage>
</organism>
<reference evidence="4" key="1">
    <citation type="submission" date="2021-01" db="EMBL/GenBank/DDBJ databases">
        <authorList>
            <person name="Corre E."/>
            <person name="Pelletier E."/>
            <person name="Niang G."/>
            <person name="Scheremetjew M."/>
            <person name="Finn R."/>
            <person name="Kale V."/>
            <person name="Holt S."/>
            <person name="Cochrane G."/>
            <person name="Meng A."/>
            <person name="Brown T."/>
            <person name="Cohen L."/>
        </authorList>
    </citation>
    <scope>NUCLEOTIDE SEQUENCE</scope>
    <source>
        <strain evidence="4">CCAC1681</strain>
    </source>
</reference>
<evidence type="ECO:0000313" key="3">
    <source>
        <dbReference type="EMBL" id="CAD8448552.1"/>
    </source>
</evidence>
<evidence type="ECO:0000313" key="4">
    <source>
        <dbReference type="EMBL" id="CAD8448572.1"/>
    </source>
</evidence>
<dbReference type="EMBL" id="HBEN01012830">
    <property type="protein sequence ID" value="CAD8448572.1"/>
    <property type="molecule type" value="Transcribed_RNA"/>
</dbReference>
<name>A0A6U0E805_MICPS</name>
<keyword evidence="2" id="KW-0472">Membrane</keyword>
<evidence type="ECO:0000256" key="1">
    <source>
        <dbReference type="SAM" id="MobiDB-lite"/>
    </source>
</evidence>
<feature type="region of interest" description="Disordered" evidence="1">
    <location>
        <begin position="1"/>
        <end position="23"/>
    </location>
</feature>
<keyword evidence="2" id="KW-0812">Transmembrane</keyword>